<evidence type="ECO:0000259" key="2">
    <source>
        <dbReference type="SMART" id="SM00245"/>
    </source>
</evidence>
<feature type="domain" description="Tail specific protease" evidence="2">
    <location>
        <begin position="236"/>
        <end position="455"/>
    </location>
</feature>
<dbReference type="AlphaFoldDB" id="A0A4V5NYZ1"/>
<keyword evidence="1" id="KW-0732">Signal</keyword>
<dbReference type="SUPFAM" id="SSF52096">
    <property type="entry name" value="ClpP/crotonase"/>
    <property type="match status" value="1"/>
</dbReference>
<dbReference type="OrthoDB" id="5480566at2"/>
<proteinExistence type="predicted"/>
<dbReference type="PANTHER" id="PTHR32060">
    <property type="entry name" value="TAIL-SPECIFIC PROTEASE"/>
    <property type="match status" value="1"/>
</dbReference>
<evidence type="ECO:0000313" key="3">
    <source>
        <dbReference type="EMBL" id="TKC06113.1"/>
    </source>
</evidence>
<feature type="chain" id="PRO_5020529929" description="Tail specific protease domain-containing protein" evidence="1">
    <location>
        <begin position="35"/>
        <end position="484"/>
    </location>
</feature>
<sequence>MYHCYEYQYNLCLMKLSFMFSCFLLLFNSTKAQYADDLINKRHQPQDLKKDIDLVRKKLEKEHPNLYWYIDKNKLDQKFDSLKLSIKTPLKSVEFNARLMSVLSAIGDGHLVSFLDTNPLTEADYIKFNRFELPPVFQFEYRIMNDRLFITKNLSKDESLAPGTEVLSIDGEPVKDILTKLKRSVQSDGYNETFKYALLNFGQFPVVHRSIYGWRDTVKFDLKLENTVSSIVLTTYKPENTTVTKTASPGIVDEFKVFPPDFKVAYFKIGTFNDVGQRSDYKHIFEGIRQNKANVLILDLRDNMGGDYLRCINTFSGFIDKPTAFIRRPVELIKGAILPSMNKQRQQQLDFLKAYGVLYPVMPDSNTFKGKLYVLINGGSFSATSLLAANLQAMNNATFVGEETGGGRNGCTGGFYINEILPNSKVTIRFGIVPYKILDQSKVIGRGIMPDVPIQYTIEDYLAKKDLEMEWVLKDIEKNKGSVN</sequence>
<keyword evidence="4" id="KW-1185">Reference proteome</keyword>
<dbReference type="Gene3D" id="3.90.226.10">
    <property type="entry name" value="2-enoyl-CoA Hydratase, Chain A, domain 1"/>
    <property type="match status" value="1"/>
</dbReference>
<dbReference type="EMBL" id="SWBQ01000003">
    <property type="protein sequence ID" value="TKC06113.1"/>
    <property type="molecule type" value="Genomic_DNA"/>
</dbReference>
<comment type="caution">
    <text evidence="3">The sequence shown here is derived from an EMBL/GenBank/DDBJ whole genome shotgun (WGS) entry which is preliminary data.</text>
</comment>
<accession>A0A4V5NYZ1</accession>
<organism evidence="3 4">
    <name type="scientific">Pedobacter frigoris</name>
    <dbReference type="NCBI Taxonomy" id="2571272"/>
    <lineage>
        <taxon>Bacteria</taxon>
        <taxon>Pseudomonadati</taxon>
        <taxon>Bacteroidota</taxon>
        <taxon>Sphingobacteriia</taxon>
        <taxon>Sphingobacteriales</taxon>
        <taxon>Sphingobacteriaceae</taxon>
        <taxon>Pedobacter</taxon>
    </lineage>
</organism>
<dbReference type="SMART" id="SM00245">
    <property type="entry name" value="TSPc"/>
    <property type="match status" value="1"/>
</dbReference>
<gene>
    <name evidence="3" type="ORF">FA047_12360</name>
</gene>
<dbReference type="Proteomes" id="UP000307244">
    <property type="component" value="Unassembled WGS sequence"/>
</dbReference>
<dbReference type="GO" id="GO:0006508">
    <property type="term" value="P:proteolysis"/>
    <property type="evidence" value="ECO:0007669"/>
    <property type="project" value="InterPro"/>
</dbReference>
<dbReference type="GO" id="GO:0008236">
    <property type="term" value="F:serine-type peptidase activity"/>
    <property type="evidence" value="ECO:0007669"/>
    <property type="project" value="InterPro"/>
</dbReference>
<dbReference type="GO" id="GO:0004175">
    <property type="term" value="F:endopeptidase activity"/>
    <property type="evidence" value="ECO:0007669"/>
    <property type="project" value="TreeGrafter"/>
</dbReference>
<feature type="signal peptide" evidence="1">
    <location>
        <begin position="1"/>
        <end position="34"/>
    </location>
</feature>
<dbReference type="PANTHER" id="PTHR32060:SF22">
    <property type="entry name" value="CARBOXYL-TERMINAL-PROCESSING PEPTIDASE 3, CHLOROPLASTIC"/>
    <property type="match status" value="1"/>
</dbReference>
<protein>
    <recommendedName>
        <fullName evidence="2">Tail specific protease domain-containing protein</fullName>
    </recommendedName>
</protein>
<dbReference type="InterPro" id="IPR029045">
    <property type="entry name" value="ClpP/crotonase-like_dom_sf"/>
</dbReference>
<reference evidence="3 4" key="1">
    <citation type="submission" date="2019-04" db="EMBL/GenBank/DDBJ databases">
        <title>Pedobacter sp. RP-3-15 sp. nov., isolated from Arctic soil.</title>
        <authorList>
            <person name="Dahal R.H."/>
            <person name="Kim D.-U."/>
        </authorList>
    </citation>
    <scope>NUCLEOTIDE SEQUENCE [LARGE SCALE GENOMIC DNA]</scope>
    <source>
        <strain evidence="3 4">RP-3-15</strain>
    </source>
</reference>
<evidence type="ECO:0000256" key="1">
    <source>
        <dbReference type="SAM" id="SignalP"/>
    </source>
</evidence>
<dbReference type="InterPro" id="IPR005151">
    <property type="entry name" value="Tail-specific_protease"/>
</dbReference>
<name>A0A4V5NYZ1_9SPHI</name>
<evidence type="ECO:0000313" key="4">
    <source>
        <dbReference type="Proteomes" id="UP000307244"/>
    </source>
</evidence>
<dbReference type="Pfam" id="PF03572">
    <property type="entry name" value="Peptidase_S41"/>
    <property type="match status" value="1"/>
</dbReference>